<evidence type="ECO:0000313" key="11">
    <source>
        <dbReference type="Proteomes" id="UP000662857"/>
    </source>
</evidence>
<dbReference type="PANTHER" id="PTHR30294:SF38">
    <property type="entry name" value="TRANSPORT PERMEASE PROTEIN"/>
    <property type="match status" value="1"/>
</dbReference>
<keyword evidence="4" id="KW-1003">Cell membrane</keyword>
<feature type="transmembrane region" description="Helical" evidence="8">
    <location>
        <begin position="271"/>
        <end position="293"/>
    </location>
</feature>
<organism evidence="10 11">
    <name type="scientific">Natronosporangium hydrolyticum</name>
    <dbReference type="NCBI Taxonomy" id="2811111"/>
    <lineage>
        <taxon>Bacteria</taxon>
        <taxon>Bacillati</taxon>
        <taxon>Actinomycetota</taxon>
        <taxon>Actinomycetes</taxon>
        <taxon>Micromonosporales</taxon>
        <taxon>Micromonosporaceae</taxon>
        <taxon>Natronosporangium</taxon>
    </lineage>
</organism>
<evidence type="ECO:0000256" key="3">
    <source>
        <dbReference type="ARBA" id="ARBA00022448"/>
    </source>
</evidence>
<comment type="similarity">
    <text evidence="2">Belongs to the ABC-2 integral membrane protein family.</text>
</comment>
<dbReference type="PROSITE" id="PS51012">
    <property type="entry name" value="ABC_TM2"/>
    <property type="match status" value="1"/>
</dbReference>
<dbReference type="InterPro" id="IPR051449">
    <property type="entry name" value="ABC-2_transporter_component"/>
</dbReference>
<feature type="transmembrane region" description="Helical" evidence="8">
    <location>
        <begin position="358"/>
        <end position="378"/>
    </location>
</feature>
<dbReference type="GO" id="GO:0005886">
    <property type="term" value="C:plasma membrane"/>
    <property type="evidence" value="ECO:0007669"/>
    <property type="project" value="UniProtKB-SubCell"/>
</dbReference>
<keyword evidence="5 8" id="KW-0812">Transmembrane</keyword>
<evidence type="ECO:0000256" key="5">
    <source>
        <dbReference type="ARBA" id="ARBA00022692"/>
    </source>
</evidence>
<proteinExistence type="inferred from homology"/>
<feature type="transmembrane region" description="Helical" evidence="8">
    <location>
        <begin position="242"/>
        <end position="265"/>
    </location>
</feature>
<evidence type="ECO:0000259" key="9">
    <source>
        <dbReference type="PROSITE" id="PS51012"/>
    </source>
</evidence>
<evidence type="ECO:0000256" key="6">
    <source>
        <dbReference type="ARBA" id="ARBA00022989"/>
    </source>
</evidence>
<keyword evidence="3" id="KW-0813">Transport</keyword>
<dbReference type="GO" id="GO:0140359">
    <property type="term" value="F:ABC-type transporter activity"/>
    <property type="evidence" value="ECO:0007669"/>
    <property type="project" value="InterPro"/>
</dbReference>
<dbReference type="RefSeq" id="WP_239674751.1">
    <property type="nucleotide sequence ID" value="NZ_CP070499.1"/>
</dbReference>
<comment type="subcellular location">
    <subcellularLocation>
        <location evidence="1">Cell membrane</location>
        <topology evidence="1">Multi-pass membrane protein</topology>
    </subcellularLocation>
</comment>
<dbReference type="AlphaFoldDB" id="A0A895Y5N8"/>
<keyword evidence="6 8" id="KW-1133">Transmembrane helix</keyword>
<gene>
    <name evidence="10" type="ORF">JQS43_13490</name>
</gene>
<feature type="transmembrane region" description="Helical" evidence="8">
    <location>
        <begin position="21"/>
        <end position="40"/>
    </location>
</feature>
<dbReference type="EMBL" id="CP070499">
    <property type="protein sequence ID" value="QSB12711.1"/>
    <property type="molecule type" value="Genomic_DNA"/>
</dbReference>
<sequence>MKMLAIAGLNLRRLFRYRPNVFFVIIGPLLFLLVLGMLFGGSQPVRIGVVDGGGPLAERLTDALAEDDRVELTRFDDHAELQTELERGLLNAGVVIPDDYDQVVGDGEQAAVRYLARADDPLAADLGVWVRSVIPQEAALLRAAQFGAQEHGAPVDQHLRAAESAAATMPGIEVAVTTTGEAQIPEGLSQFAPMAPSLLLLFVFFTSLMAALGLVEARRLGVITRMTATPTPIRTLVAGEALGRFAVALTQGLIVLLGSALLFGVDWGDPIGAAAVLVLFCLVGSGAAMLLGALFRNEGAAMGVGMGLGLGLAALGGTMLPLELLSDQVQTIAKATPHAWGYEAYSELVRHGGTVTDILPQLGALAGFAAVLFTLGAWQLQRSLTR</sequence>
<evidence type="ECO:0000256" key="2">
    <source>
        <dbReference type="ARBA" id="ARBA00007783"/>
    </source>
</evidence>
<dbReference type="PANTHER" id="PTHR30294">
    <property type="entry name" value="MEMBRANE COMPONENT OF ABC TRANSPORTER YHHJ-RELATED"/>
    <property type="match status" value="1"/>
</dbReference>
<evidence type="ECO:0000256" key="7">
    <source>
        <dbReference type="ARBA" id="ARBA00023136"/>
    </source>
</evidence>
<dbReference type="InterPro" id="IPR002994">
    <property type="entry name" value="Surf1/Shy1"/>
</dbReference>
<evidence type="ECO:0000256" key="8">
    <source>
        <dbReference type="SAM" id="Phobius"/>
    </source>
</evidence>
<evidence type="ECO:0000313" key="10">
    <source>
        <dbReference type="EMBL" id="QSB12711.1"/>
    </source>
</evidence>
<name>A0A895Y5N8_9ACTN</name>
<feature type="transmembrane region" description="Helical" evidence="8">
    <location>
        <begin position="300"/>
        <end position="320"/>
    </location>
</feature>
<reference evidence="10" key="1">
    <citation type="submission" date="2021-02" db="EMBL/GenBank/DDBJ databases">
        <title>Natrosporangium hydrolyticum gen. nov., sp. nov, a haloalkaliphilic actinobacterium from a soda solonchak soil.</title>
        <authorList>
            <person name="Sorokin D.Y."/>
            <person name="Khijniak T.V."/>
            <person name="Zakharycheva A.P."/>
            <person name="Boueva O.V."/>
            <person name="Ariskina E.V."/>
            <person name="Hahnke R.L."/>
            <person name="Bunk B."/>
            <person name="Sproer C."/>
            <person name="Schumann P."/>
            <person name="Evtushenko L.I."/>
            <person name="Kublanov I.V."/>
        </authorList>
    </citation>
    <scope>NUCLEOTIDE SEQUENCE</scope>
    <source>
        <strain evidence="10">DSM 106523</strain>
    </source>
</reference>
<evidence type="ECO:0000256" key="1">
    <source>
        <dbReference type="ARBA" id="ARBA00004651"/>
    </source>
</evidence>
<keyword evidence="7 8" id="KW-0472">Membrane</keyword>
<feature type="transmembrane region" description="Helical" evidence="8">
    <location>
        <begin position="194"/>
        <end position="215"/>
    </location>
</feature>
<keyword evidence="11" id="KW-1185">Reference proteome</keyword>
<dbReference type="PROSITE" id="PS50895">
    <property type="entry name" value="SURF1"/>
    <property type="match status" value="1"/>
</dbReference>
<dbReference type="Proteomes" id="UP000662857">
    <property type="component" value="Chromosome"/>
</dbReference>
<accession>A0A895Y5N8</accession>
<evidence type="ECO:0000256" key="4">
    <source>
        <dbReference type="ARBA" id="ARBA00022475"/>
    </source>
</evidence>
<feature type="domain" description="ABC transmembrane type-2" evidence="9">
    <location>
        <begin position="156"/>
        <end position="383"/>
    </location>
</feature>
<protein>
    <submittedName>
        <fullName evidence="10">ABC transporter permease</fullName>
    </submittedName>
</protein>
<dbReference type="Pfam" id="PF12698">
    <property type="entry name" value="ABC2_membrane_3"/>
    <property type="match status" value="1"/>
</dbReference>
<dbReference type="InterPro" id="IPR047817">
    <property type="entry name" value="ABC2_TM_bact-type"/>
</dbReference>
<dbReference type="InterPro" id="IPR013525">
    <property type="entry name" value="ABC2_TM"/>
</dbReference>
<dbReference type="KEGG" id="nhy:JQS43_13490"/>